<feature type="compositionally biased region" description="Low complexity" evidence="1">
    <location>
        <begin position="198"/>
        <end position="218"/>
    </location>
</feature>
<evidence type="ECO:0000256" key="1">
    <source>
        <dbReference type="SAM" id="MobiDB-lite"/>
    </source>
</evidence>
<feature type="compositionally biased region" description="Basic and acidic residues" evidence="1">
    <location>
        <begin position="20"/>
        <end position="29"/>
    </location>
</feature>
<dbReference type="EMBL" id="MU069595">
    <property type="protein sequence ID" value="KAF5838004.1"/>
    <property type="molecule type" value="Genomic_DNA"/>
</dbReference>
<dbReference type="InterPro" id="IPR008921">
    <property type="entry name" value="DNA_pol3_clamp-load_cplx_C"/>
</dbReference>
<sequence>MKDAFQLLLRQRKGHGGTSRQHDSQEQMKRKREYDLCPICLRSIPTSFLDIHAKTCLDSCQQQRQQQDPSPPSDALLTPGTHTSTPEPATQQSLTQASVPKERAAEGGGGSLEGTPSALHVMMQAQRRVAQQQQPQNHVFYLEWDDCNLQGPASEQIGNDDLSQRPSSSACENAQLKSGTWRCYWWMERPSKKHNQASQGPPTTSDSSQPSPHSSQQVAHHHQVPSPALPGSRPRSVPCWSATIVVKEKGRRASGAAAASSPSKSDSSTSKGGGPAAAGAPCHLLLQTNVPPCQGGSVTWQNTGMRSNVHVPAEGVWRGHPSALKSALQKAVRRGMAPAACRLCLQMLKDDPAELLRRLPIICLEDTTAHPTLLPVVVWLMCAQSKGYALGALHAAAVLDMTYQLACVGVRDHLPTHPPTLNPGPSLPSFSAVDDFLSGEDVHHESVLVKAMLLRAHYGGMAGDVESCKGYAALWCARFAASSNLCHSPPAAEDRHPLFCNVANPPASPAPSSAQPAPGAASMPPREPSAPPPQPASPLLTSPLQGTSQQQVSAHHHCGHKDASQQEGCQSVAQGTSQQQGSALHHFGHEDAPQQEVCQGPQQGASQQQGSAHHHYGHKDTPQQKGYQGPLQGAPQQLGSEHHHFGCKDVSQQEGCQGVPQEACQGSAWFAYLCSLYGGLRTAPMELSCVARVGALRRSDVPLAAIDFHVSDIVEHLLEVPHVAEAANSICCASWGIEGDTVAQMRNAMWLFRSSVNHRAWLPLRRTSLTGSSPGSKHDATGNQVDMDLVAYEHQPLIADLEQEAAQKDRLLPMWQVAEPVANQFAASLIAKRFQSSFQSNRQTKA</sequence>
<feature type="region of interest" description="Disordered" evidence="1">
    <location>
        <begin position="506"/>
        <end position="642"/>
    </location>
</feature>
<protein>
    <recommendedName>
        <fullName evidence="4">UBZ4-type domain-containing protein</fullName>
    </recommendedName>
</protein>
<feature type="compositionally biased region" description="Low complexity" evidence="1">
    <location>
        <begin position="626"/>
        <end position="639"/>
    </location>
</feature>
<feature type="region of interest" description="Disordered" evidence="1">
    <location>
        <begin position="192"/>
        <end position="237"/>
    </location>
</feature>
<evidence type="ECO:0000313" key="3">
    <source>
        <dbReference type="Proteomes" id="UP000815325"/>
    </source>
</evidence>
<feature type="compositionally biased region" description="Pro residues" evidence="1">
    <location>
        <begin position="525"/>
        <end position="536"/>
    </location>
</feature>
<feature type="region of interest" description="Disordered" evidence="1">
    <location>
        <begin position="62"/>
        <end position="116"/>
    </location>
</feature>
<feature type="compositionally biased region" description="Low complexity" evidence="1">
    <location>
        <begin position="253"/>
        <end position="270"/>
    </location>
</feature>
<comment type="caution">
    <text evidence="2">The sequence shown here is derived from an EMBL/GenBank/DDBJ whole genome shotgun (WGS) entry which is preliminary data.</text>
</comment>
<feature type="compositionally biased region" description="Low complexity" evidence="1">
    <location>
        <begin position="510"/>
        <end position="524"/>
    </location>
</feature>
<dbReference type="SUPFAM" id="SSF48019">
    <property type="entry name" value="post-AAA+ oligomerization domain-like"/>
    <property type="match status" value="1"/>
</dbReference>
<dbReference type="Gene3D" id="1.20.272.10">
    <property type="match status" value="1"/>
</dbReference>
<evidence type="ECO:0008006" key="4">
    <source>
        <dbReference type="Google" id="ProtNLM"/>
    </source>
</evidence>
<organism evidence="2 3">
    <name type="scientific">Dunaliella salina</name>
    <name type="common">Green alga</name>
    <name type="synonym">Protococcus salinus</name>
    <dbReference type="NCBI Taxonomy" id="3046"/>
    <lineage>
        <taxon>Eukaryota</taxon>
        <taxon>Viridiplantae</taxon>
        <taxon>Chlorophyta</taxon>
        <taxon>core chlorophytes</taxon>
        <taxon>Chlorophyceae</taxon>
        <taxon>CS clade</taxon>
        <taxon>Chlamydomonadales</taxon>
        <taxon>Dunaliellaceae</taxon>
        <taxon>Dunaliella</taxon>
    </lineage>
</organism>
<feature type="region of interest" description="Disordered" evidence="1">
    <location>
        <begin position="250"/>
        <end position="277"/>
    </location>
</feature>
<accession>A0ABQ7GTR7</accession>
<dbReference type="Proteomes" id="UP000815325">
    <property type="component" value="Unassembled WGS sequence"/>
</dbReference>
<feature type="compositionally biased region" description="Polar residues" evidence="1">
    <location>
        <begin position="80"/>
        <end position="98"/>
    </location>
</feature>
<proteinExistence type="predicted"/>
<feature type="compositionally biased region" description="Low complexity" evidence="1">
    <location>
        <begin position="599"/>
        <end position="611"/>
    </location>
</feature>
<feature type="region of interest" description="Disordered" evidence="1">
    <location>
        <begin position="10"/>
        <end position="29"/>
    </location>
</feature>
<evidence type="ECO:0000313" key="2">
    <source>
        <dbReference type="EMBL" id="KAF5838004.1"/>
    </source>
</evidence>
<feature type="compositionally biased region" description="Polar residues" evidence="1">
    <location>
        <begin position="565"/>
        <end position="582"/>
    </location>
</feature>
<reference evidence="2" key="1">
    <citation type="submission" date="2017-08" db="EMBL/GenBank/DDBJ databases">
        <authorList>
            <person name="Polle J.E."/>
            <person name="Barry K."/>
            <person name="Cushman J."/>
            <person name="Schmutz J."/>
            <person name="Tran D."/>
            <person name="Hathwaick L.T."/>
            <person name="Yim W.C."/>
            <person name="Jenkins J."/>
            <person name="Mckie-Krisberg Z.M."/>
            <person name="Prochnik S."/>
            <person name="Lindquist E."/>
            <person name="Dockter R.B."/>
            <person name="Adam C."/>
            <person name="Molina H."/>
            <person name="Bunkerborg J."/>
            <person name="Jin E."/>
            <person name="Buchheim M."/>
            <person name="Magnuson J."/>
        </authorList>
    </citation>
    <scope>NUCLEOTIDE SEQUENCE</scope>
    <source>
        <strain evidence="2">CCAP 19/18</strain>
    </source>
</reference>
<gene>
    <name evidence="2" type="ORF">DUNSADRAFT_3597</name>
</gene>
<keyword evidence="3" id="KW-1185">Reference proteome</keyword>
<name>A0ABQ7GTR7_DUNSA</name>